<evidence type="ECO:0000313" key="4">
    <source>
        <dbReference type="Proteomes" id="UP001575105"/>
    </source>
</evidence>
<dbReference type="NCBIfam" id="TIGR02532">
    <property type="entry name" value="IV_pilin_GFxxxE"/>
    <property type="match status" value="1"/>
</dbReference>
<dbReference type="InterPro" id="IPR011453">
    <property type="entry name" value="DUF1559"/>
</dbReference>
<accession>A0ABV4U5A4</accession>
<dbReference type="PROSITE" id="PS00409">
    <property type="entry name" value="PROKAR_NTER_METHYL"/>
    <property type="match status" value="1"/>
</dbReference>
<feature type="transmembrane region" description="Helical" evidence="1">
    <location>
        <begin position="12"/>
        <end position="37"/>
    </location>
</feature>
<dbReference type="SUPFAM" id="SSF54523">
    <property type="entry name" value="Pili subunits"/>
    <property type="match status" value="1"/>
</dbReference>
<keyword evidence="1" id="KW-0812">Transmembrane</keyword>
<dbReference type="Pfam" id="PF07963">
    <property type="entry name" value="N_methyl"/>
    <property type="match status" value="1"/>
</dbReference>
<dbReference type="RefSeq" id="WP_425345698.1">
    <property type="nucleotide sequence ID" value="NZ_JBGUBD010000006.1"/>
</dbReference>
<evidence type="ECO:0000259" key="2">
    <source>
        <dbReference type="Pfam" id="PF07596"/>
    </source>
</evidence>
<comment type="caution">
    <text evidence="3">The sequence shown here is derived from an EMBL/GenBank/DDBJ whole genome shotgun (WGS) entry which is preliminary data.</text>
</comment>
<keyword evidence="1" id="KW-0472">Membrane</keyword>
<name>A0ABV4U5A4_9BACT</name>
<dbReference type="Pfam" id="PF07596">
    <property type="entry name" value="SBP_bac_10"/>
    <property type="match status" value="1"/>
</dbReference>
<dbReference type="Proteomes" id="UP001575105">
    <property type="component" value="Unassembled WGS sequence"/>
</dbReference>
<dbReference type="InterPro" id="IPR045584">
    <property type="entry name" value="Pilin-like"/>
</dbReference>
<dbReference type="EMBL" id="JBGUBD010000006">
    <property type="protein sequence ID" value="MFA9478771.1"/>
    <property type="molecule type" value="Genomic_DNA"/>
</dbReference>
<dbReference type="PANTHER" id="PTHR30093:SF2">
    <property type="entry name" value="TYPE II SECRETION SYSTEM PROTEIN H"/>
    <property type="match status" value="1"/>
</dbReference>
<reference evidence="3 4" key="1">
    <citation type="submission" date="2024-08" db="EMBL/GenBank/DDBJ databases">
        <title>Whole-genome sequencing of halo(alkali)philic microorganisms from hypersaline lakes.</title>
        <authorList>
            <person name="Sorokin D.Y."/>
            <person name="Merkel A.Y."/>
            <person name="Messina E."/>
            <person name="Yakimov M."/>
        </authorList>
    </citation>
    <scope>NUCLEOTIDE SEQUENCE [LARGE SCALE GENOMIC DNA]</scope>
    <source>
        <strain evidence="3 4">AB-hyl4</strain>
    </source>
</reference>
<dbReference type="Gene3D" id="3.30.700.10">
    <property type="entry name" value="Glycoprotein, Type 4 Pilin"/>
    <property type="match status" value="1"/>
</dbReference>
<protein>
    <submittedName>
        <fullName evidence="3">Type II secretion system protein</fullName>
    </submittedName>
</protein>
<feature type="domain" description="DUF1559" evidence="2">
    <location>
        <begin position="39"/>
        <end position="117"/>
    </location>
</feature>
<gene>
    <name evidence="3" type="ORF">ACERK3_10730</name>
</gene>
<evidence type="ECO:0000256" key="1">
    <source>
        <dbReference type="SAM" id="Phobius"/>
    </source>
</evidence>
<proteinExistence type="predicted"/>
<keyword evidence="1" id="KW-1133">Transmembrane helix</keyword>
<evidence type="ECO:0000313" key="3">
    <source>
        <dbReference type="EMBL" id="MFA9478771.1"/>
    </source>
</evidence>
<organism evidence="3 4">
    <name type="scientific">Natronomicrosphaera hydrolytica</name>
    <dbReference type="NCBI Taxonomy" id="3242702"/>
    <lineage>
        <taxon>Bacteria</taxon>
        <taxon>Pseudomonadati</taxon>
        <taxon>Planctomycetota</taxon>
        <taxon>Phycisphaerae</taxon>
        <taxon>Phycisphaerales</taxon>
        <taxon>Phycisphaeraceae</taxon>
        <taxon>Natronomicrosphaera</taxon>
    </lineage>
</organism>
<keyword evidence="4" id="KW-1185">Reference proteome</keyword>
<dbReference type="PANTHER" id="PTHR30093">
    <property type="entry name" value="GENERAL SECRETION PATHWAY PROTEIN G"/>
    <property type="match status" value="1"/>
</dbReference>
<sequence>MIRTLHLHRIGHGFTLIELLVVISIISLLIAILLPALSKARETAQAVQCLSQLRQVGLAGRNYAFDSNGKFPYSVWWQTSNHPTQPGMKEYIPLDDAFTGDTILTCPTLGPGAYSWHRTYTMNRWMSFDFVRTNQPWVPNLASDIDQIRQPSRMSFFFDGDQASFEASENAWYYTSSVHANMLPNFVYPHNDGNNIAYVDGHAGPVRQDFMQTQWNADPFWTGGNW</sequence>
<dbReference type="InterPro" id="IPR012902">
    <property type="entry name" value="N_methyl_site"/>
</dbReference>